<proteinExistence type="predicted"/>
<dbReference type="AlphaFoldDB" id="A0A8H4NVB1"/>
<evidence type="ECO:0008006" key="3">
    <source>
        <dbReference type="Google" id="ProtNLM"/>
    </source>
</evidence>
<keyword evidence="2" id="KW-1185">Reference proteome</keyword>
<sequence length="768" mass="86569">MPALLAPYNDSMRLGMGFNSYSQTMCMSGAVDTDGAATMQSWDKNVTYSSRFVERLSDITDLIGISHGAAIKKRNIQMCVFMSLISFRCTDPTKRDSTIGSLKEIITSRCDNDGSFDDMRWLTDHRISSLEDVETTISASWRSRDKVQTCKGSKARWNLDSVHNAAVRFPNLLEIRTEKVWAILSKYKEKRSFNEWAMLHSFPTLEYDLSSLTAELFDNFMENKRLGQKVQDMISHRDHYSQIDKPKAIPVQLNTLLAVRTALKNEMNKIVAIVDLLCKEPSLLHEVNVFDNTSHDELVRTIVDGATNMSPRSSTLLEPHPIHGSDEQIRSATHFSSGDSTTNFPEILTPRSHDFESGNFPVMPNRNQASPDLKTRLASLIAPEVWADLLPAKANPAPATSEKNSLSTFSSKESRKLTVLAAVCGIHDVTSSLQQRVKHQTLIIPINKIDTLEDDVSYGDFEPRPRKNLSFIYQYGDGPIRICSLNHDESSDKVINITDESNYPEVSLYPNHNKSWFIITVVYGGRIYNRPEELKKIVGRAEYRDKVTRPLVSFDPHIIENGFWGKPDMAGVVFYRFSASPNIRAAVSIGPSGCLLADQPQLACFTREITKEVEVEVIKEVQVVKEVPRIVNPNNKITFGVCVSTPRQSCTFDCGRLEVVPRDNEPFLKFPNGVKFVYRVDGNLAVLDAKGKFLFKGQTCYLRDIGGYLRFNDEGLLYTITNKGRVSWNPFLDRSNAGGRLILSSAKPYIEIYTRESKKIWDSCGFDA</sequence>
<gene>
    <name evidence="1" type="ORF">F53441_9682</name>
</gene>
<evidence type="ECO:0000313" key="1">
    <source>
        <dbReference type="EMBL" id="KAF4446748.1"/>
    </source>
</evidence>
<dbReference type="Proteomes" id="UP000605986">
    <property type="component" value="Unassembled WGS sequence"/>
</dbReference>
<accession>A0A8H4NVB1</accession>
<evidence type="ECO:0000313" key="2">
    <source>
        <dbReference type="Proteomes" id="UP000605986"/>
    </source>
</evidence>
<dbReference type="EMBL" id="JAADJG010000445">
    <property type="protein sequence ID" value="KAF4446748.1"/>
    <property type="molecule type" value="Genomic_DNA"/>
</dbReference>
<dbReference type="OrthoDB" id="3231004at2759"/>
<reference evidence="1" key="1">
    <citation type="submission" date="2020-01" db="EMBL/GenBank/DDBJ databases">
        <title>Identification and distribution of gene clusters putatively required for synthesis of sphingolipid metabolism inhibitors in phylogenetically diverse species of the filamentous fungus Fusarium.</title>
        <authorList>
            <person name="Kim H.-S."/>
            <person name="Busman M."/>
            <person name="Brown D.W."/>
            <person name="Divon H."/>
            <person name="Uhlig S."/>
            <person name="Proctor R.H."/>
        </authorList>
    </citation>
    <scope>NUCLEOTIDE SEQUENCE</scope>
    <source>
        <strain evidence="1">NRRL 53441</strain>
    </source>
</reference>
<name>A0A8H4NVB1_9HYPO</name>
<organism evidence="1 2">
    <name type="scientific">Fusarium austroafricanum</name>
    <dbReference type="NCBI Taxonomy" id="2364996"/>
    <lineage>
        <taxon>Eukaryota</taxon>
        <taxon>Fungi</taxon>
        <taxon>Dikarya</taxon>
        <taxon>Ascomycota</taxon>
        <taxon>Pezizomycotina</taxon>
        <taxon>Sordariomycetes</taxon>
        <taxon>Hypocreomycetidae</taxon>
        <taxon>Hypocreales</taxon>
        <taxon>Nectriaceae</taxon>
        <taxon>Fusarium</taxon>
        <taxon>Fusarium concolor species complex</taxon>
    </lineage>
</organism>
<protein>
    <recommendedName>
        <fullName evidence="3">Bulb-type lectin domain-containing protein</fullName>
    </recommendedName>
</protein>
<comment type="caution">
    <text evidence="1">The sequence shown here is derived from an EMBL/GenBank/DDBJ whole genome shotgun (WGS) entry which is preliminary data.</text>
</comment>